<dbReference type="InterPro" id="IPR001667">
    <property type="entry name" value="DDH_dom"/>
</dbReference>
<dbReference type="Gene3D" id="3.90.1640.10">
    <property type="entry name" value="inorganic pyrophosphatase (n-terminal core)"/>
    <property type="match status" value="1"/>
</dbReference>
<dbReference type="PANTHER" id="PTHR12112">
    <property type="entry name" value="BNIP - RELATED"/>
    <property type="match status" value="1"/>
</dbReference>
<evidence type="ECO:0000256" key="2">
    <source>
        <dbReference type="ARBA" id="ARBA00012146"/>
    </source>
</evidence>
<keyword evidence="4 9" id="KW-0378">Hydrolase</keyword>
<evidence type="ECO:0000256" key="3">
    <source>
        <dbReference type="ARBA" id="ARBA00022723"/>
    </source>
</evidence>
<comment type="cofactor">
    <cofactor evidence="1">
        <name>Mn(2+)</name>
        <dbReference type="ChEBI" id="CHEBI:29035"/>
    </cofactor>
</comment>
<dbReference type="GeneID" id="33938126"/>
<evidence type="ECO:0000313" key="9">
    <source>
        <dbReference type="EMBL" id="AIJ06823.1"/>
    </source>
</evidence>
<dbReference type="InterPro" id="IPR038222">
    <property type="entry name" value="DHHA2_dom_sf"/>
</dbReference>
<name>A0A076LJQ8_9GAMM</name>
<comment type="catalytic activity">
    <reaction evidence="7">
        <text>diphosphate + H2O = 2 phosphate + H(+)</text>
        <dbReference type="Rhea" id="RHEA:24576"/>
        <dbReference type="ChEBI" id="CHEBI:15377"/>
        <dbReference type="ChEBI" id="CHEBI:15378"/>
        <dbReference type="ChEBI" id="CHEBI:33019"/>
        <dbReference type="ChEBI" id="CHEBI:43474"/>
        <dbReference type="EC" id="3.6.1.1"/>
    </reaction>
</comment>
<keyword evidence="5" id="KW-0464">Manganese</keyword>
<gene>
    <name evidence="9" type="primary">ppaC</name>
    <name evidence="9" type="ORF">ETEE_0345</name>
</gene>
<dbReference type="HOGENOM" id="CLU_025243_0_1_6"/>
<evidence type="ECO:0000256" key="1">
    <source>
        <dbReference type="ARBA" id="ARBA00001936"/>
    </source>
</evidence>
<evidence type="ECO:0000259" key="8">
    <source>
        <dbReference type="SMART" id="SM01131"/>
    </source>
</evidence>
<organism evidence="9 10">
    <name type="scientific">Edwardsiella anguillarum ET080813</name>
    <dbReference type="NCBI Taxonomy" id="667120"/>
    <lineage>
        <taxon>Bacteria</taxon>
        <taxon>Pseudomonadati</taxon>
        <taxon>Pseudomonadota</taxon>
        <taxon>Gammaproteobacteria</taxon>
        <taxon>Enterobacterales</taxon>
        <taxon>Hafniaceae</taxon>
        <taxon>Edwardsiella</taxon>
    </lineage>
</organism>
<dbReference type="Pfam" id="PF01368">
    <property type="entry name" value="DHH"/>
    <property type="match status" value="1"/>
</dbReference>
<protein>
    <recommendedName>
        <fullName evidence="2">inorganic diphosphatase</fullName>
        <ecNumber evidence="2">3.6.1.1</ecNumber>
    </recommendedName>
    <alternativeName>
        <fullName evidence="6">Pyrophosphate phospho-hydrolase</fullName>
    </alternativeName>
</protein>
<dbReference type="KEGG" id="ete:ETEE_0345"/>
<dbReference type="Gene3D" id="3.10.310.20">
    <property type="entry name" value="DHHA2 domain"/>
    <property type="match status" value="1"/>
</dbReference>
<dbReference type="GO" id="GO:0004427">
    <property type="term" value="F:inorganic diphosphate phosphatase activity"/>
    <property type="evidence" value="ECO:0007669"/>
    <property type="project" value="UniProtKB-EC"/>
</dbReference>
<evidence type="ECO:0000256" key="5">
    <source>
        <dbReference type="ARBA" id="ARBA00023211"/>
    </source>
</evidence>
<sequence>MIYVFGHKYPDSDSICSALVTAQWLTARGLPATAWRLGEINHETAYILRQAGCDAPAPLTEPLDGRDVWLVDFSDAEQGPAGLAECRLLGLIDHHRLGSLTSAEPIDAWIRRVGSTATLLWQIMTQEYAMVPDRCQATLLLGAILSDTVGLISATATEADRRAVAALSPLCGVDDAAFLDGLLVAKTCLDGYTPAGLLEKDLKRFAIGAYTLEVAQLEVASPTQLSDRLAPLLACMRQRCREQALDYVMLAVSDIRRCHTDLYRVARDGTSLPVQALPGMLSRKKEILPWIGAHLM</sequence>
<evidence type="ECO:0000256" key="6">
    <source>
        <dbReference type="ARBA" id="ARBA00032535"/>
    </source>
</evidence>
<evidence type="ECO:0000313" key="10">
    <source>
        <dbReference type="Proteomes" id="UP000028681"/>
    </source>
</evidence>
<dbReference type="AlphaFoldDB" id="A0A076LJQ8"/>
<accession>A0A076LJQ8</accession>
<dbReference type="Proteomes" id="UP000028681">
    <property type="component" value="Chromosome"/>
</dbReference>
<keyword evidence="3" id="KW-0479">Metal-binding</keyword>
<reference evidence="9 10" key="1">
    <citation type="journal article" date="2012" name="PLoS ONE">
        <title>Edwardsiella comparative phylogenomics reveal the new intra/inter-species taxonomic relationships, virulence evolution and niche adaptation mechanisms.</title>
        <authorList>
            <person name="Yang M."/>
            <person name="Lv Y."/>
            <person name="Xiao J."/>
            <person name="Wu H."/>
            <person name="Zheng H."/>
            <person name="Liu Q."/>
            <person name="Zhang Y."/>
            <person name="Wang Q."/>
        </authorList>
    </citation>
    <scope>NUCLEOTIDE SEQUENCE [LARGE SCALE GENOMIC DNA]</scope>
    <source>
        <strain evidence="10">080813</strain>
    </source>
</reference>
<dbReference type="GO" id="GO:0005737">
    <property type="term" value="C:cytoplasm"/>
    <property type="evidence" value="ECO:0007669"/>
    <property type="project" value="InterPro"/>
</dbReference>
<dbReference type="PANTHER" id="PTHR12112:SF22">
    <property type="entry name" value="MANGANESE-DEPENDENT INORGANIC PYROPHOSPHATASE-RELATED"/>
    <property type="match status" value="1"/>
</dbReference>
<dbReference type="InterPro" id="IPR038763">
    <property type="entry name" value="DHH_sf"/>
</dbReference>
<dbReference type="GO" id="GO:0046872">
    <property type="term" value="F:metal ion binding"/>
    <property type="evidence" value="ECO:0007669"/>
    <property type="project" value="UniProtKB-KW"/>
</dbReference>
<dbReference type="RefSeq" id="WP_034162578.1">
    <property type="nucleotide sequence ID" value="NZ_CP006664.1"/>
</dbReference>
<dbReference type="SMART" id="SM01131">
    <property type="entry name" value="DHHA2"/>
    <property type="match status" value="1"/>
</dbReference>
<dbReference type="InterPro" id="IPR004097">
    <property type="entry name" value="DHHA2"/>
</dbReference>
<dbReference type="EMBL" id="CP006664">
    <property type="protein sequence ID" value="AIJ06823.1"/>
    <property type="molecule type" value="Genomic_DNA"/>
</dbReference>
<proteinExistence type="predicted"/>
<dbReference type="Pfam" id="PF02833">
    <property type="entry name" value="DHHA2"/>
    <property type="match status" value="1"/>
</dbReference>
<evidence type="ECO:0000256" key="7">
    <source>
        <dbReference type="ARBA" id="ARBA00047820"/>
    </source>
</evidence>
<feature type="domain" description="DHHA2" evidence="8">
    <location>
        <begin position="179"/>
        <end position="295"/>
    </location>
</feature>
<evidence type="ECO:0000256" key="4">
    <source>
        <dbReference type="ARBA" id="ARBA00022801"/>
    </source>
</evidence>
<dbReference type="SUPFAM" id="SSF64182">
    <property type="entry name" value="DHH phosphoesterases"/>
    <property type="match status" value="1"/>
</dbReference>
<dbReference type="EC" id="3.6.1.1" evidence="2"/>